<accession>A0ABQ3SJ03</accession>
<comment type="caution">
    <text evidence="2">The sequence shown here is derived from an EMBL/GenBank/DDBJ whole genome shotgun (WGS) entry which is preliminary data.</text>
</comment>
<organism evidence="2 3">
    <name type="scientific">Streptomyces nojiriensis</name>
    <dbReference type="NCBI Taxonomy" id="66374"/>
    <lineage>
        <taxon>Bacteria</taxon>
        <taxon>Bacillati</taxon>
        <taxon>Actinomycetota</taxon>
        <taxon>Actinomycetes</taxon>
        <taxon>Kitasatosporales</taxon>
        <taxon>Streptomycetaceae</taxon>
        <taxon>Streptomyces</taxon>
    </lineage>
</organism>
<reference evidence="3" key="1">
    <citation type="submission" date="2023-07" db="EMBL/GenBank/DDBJ databases">
        <title>Whole genome shotgun sequence of Streptomyces nojiriensis NBRC 13794.</title>
        <authorList>
            <person name="Komaki H."/>
            <person name="Tamura T."/>
        </authorList>
    </citation>
    <scope>NUCLEOTIDE SEQUENCE [LARGE SCALE GENOMIC DNA]</scope>
    <source>
        <strain evidence="3">NBRC 13794</strain>
    </source>
</reference>
<evidence type="ECO:0000256" key="1">
    <source>
        <dbReference type="SAM" id="Phobius"/>
    </source>
</evidence>
<gene>
    <name evidence="2" type="ORF">Snoj_20390</name>
</gene>
<evidence type="ECO:0000313" key="3">
    <source>
        <dbReference type="Proteomes" id="UP000613974"/>
    </source>
</evidence>
<keyword evidence="3" id="KW-1185">Reference proteome</keyword>
<protein>
    <recommendedName>
        <fullName evidence="4">FUSC family protein</fullName>
    </recommendedName>
</protein>
<sequence length="368" mass="39238">MPGTVPVPLDPPPRARLRSATRLAVCAAVPWFLCLWWGTSTVPVPAALPAVLILRDDVYDAPRRGWDRLVGVVVGVALTTFVLHWLPPPTASSVTSVSAAASVSFLAVLACGCAGMYLMYQGGAPNQQVLVSALVIYATALPGYALARLVESAVGIATVVLLGPLLWPPDPYRSAAAGLGTYRGELDGLLGAVGARLGEGGPPTADGLPEDAELWLRPRNGLAAYERAARRTRLPRLYLRTPKRPPDGLEERLRLAARTALTLQYFTQELRERARTDGTGRPPRTGQDTALRDTALRELAPLVRATARTVDTALRGGADRAAVAADLDRARALDLAHRAAHPTRHDAVLRAGLHLTHEAVADHLSARP</sequence>
<dbReference type="RefSeq" id="WP_189744194.1">
    <property type="nucleotide sequence ID" value="NZ_BMRL01000015.1"/>
</dbReference>
<dbReference type="EMBL" id="BNEC01000003">
    <property type="protein sequence ID" value="GHI68121.1"/>
    <property type="molecule type" value="Genomic_DNA"/>
</dbReference>
<feature type="transmembrane region" description="Helical" evidence="1">
    <location>
        <begin position="129"/>
        <end position="147"/>
    </location>
</feature>
<evidence type="ECO:0008006" key="4">
    <source>
        <dbReference type="Google" id="ProtNLM"/>
    </source>
</evidence>
<evidence type="ECO:0000313" key="2">
    <source>
        <dbReference type="EMBL" id="GHI68121.1"/>
    </source>
</evidence>
<keyword evidence="1" id="KW-0472">Membrane</keyword>
<dbReference type="Proteomes" id="UP000613974">
    <property type="component" value="Unassembled WGS sequence"/>
</dbReference>
<keyword evidence="1" id="KW-1133">Transmembrane helix</keyword>
<dbReference type="GeneID" id="95594419"/>
<proteinExistence type="predicted"/>
<name>A0ABQ3SJ03_9ACTN</name>
<feature type="transmembrane region" description="Helical" evidence="1">
    <location>
        <begin position="66"/>
        <end position="86"/>
    </location>
</feature>
<feature type="transmembrane region" description="Helical" evidence="1">
    <location>
        <begin position="98"/>
        <end position="120"/>
    </location>
</feature>
<keyword evidence="1" id="KW-0812">Transmembrane</keyword>
<feature type="transmembrane region" description="Helical" evidence="1">
    <location>
        <begin position="28"/>
        <end position="54"/>
    </location>
</feature>